<evidence type="ECO:0000313" key="2">
    <source>
        <dbReference type="EMBL" id="PFX19870.1"/>
    </source>
</evidence>
<keyword evidence="1" id="KW-1133">Transmembrane helix</keyword>
<accession>A0A2B4RTJ0</accession>
<gene>
    <name evidence="2" type="ORF">AWC38_SpisGene15709</name>
</gene>
<reference evidence="3" key="1">
    <citation type="journal article" date="2017" name="bioRxiv">
        <title>Comparative analysis of the genomes of Stylophora pistillata and Acropora digitifera provides evidence for extensive differences between species of corals.</title>
        <authorList>
            <person name="Voolstra C.R."/>
            <person name="Li Y."/>
            <person name="Liew Y.J."/>
            <person name="Baumgarten S."/>
            <person name="Zoccola D."/>
            <person name="Flot J.-F."/>
            <person name="Tambutte S."/>
            <person name="Allemand D."/>
            <person name="Aranda M."/>
        </authorList>
    </citation>
    <scope>NUCLEOTIDE SEQUENCE [LARGE SCALE GENOMIC DNA]</scope>
</reference>
<keyword evidence="3" id="KW-1185">Reference proteome</keyword>
<evidence type="ECO:0000256" key="1">
    <source>
        <dbReference type="SAM" id="Phobius"/>
    </source>
</evidence>
<keyword evidence="1" id="KW-0472">Membrane</keyword>
<sequence length="395" mass="43934">MSPTGIERLDQGQQQFEDNLNPCDVDLSAAMATSAAAVARNMGSYDKSTEGFKQLQTVLGLGMGSSLVSDIQSLKKESFFSKILPFIVEGVRVLPLLTFPVVYFAGGDEKWVVIGVAIFWAMLLVLIVISIQRTGDEDPGCLEKVTRWLIVHVGFVRFLRQMFFVTNVGPSPPAILRLSDGGHIENLAILPLLKKRLKKVVVVDGGHKESDQEWGDSLLKALSLARQKLKCSFIGLDGRDVIEDLEDRFVNKPLGHQPRRYRFKVHYYENGTVLEEARKVDEGEILLVSPRHPDKGIKRQECVTWKESLPDVDLEAGEWGLGPQLDARGADRLTFCCCERCHGDSLQWLSKMMCGTLPQHTTANQFFTPLMFAAYHSEGYNACVEAEAAEFLGAA</sequence>
<comment type="caution">
    <text evidence="2">The sequence shown here is derived from an EMBL/GenBank/DDBJ whole genome shotgun (WGS) entry which is preliminary data.</text>
</comment>
<dbReference type="EMBL" id="LSMT01000341">
    <property type="protein sequence ID" value="PFX19870.1"/>
    <property type="molecule type" value="Genomic_DNA"/>
</dbReference>
<name>A0A2B4RTJ0_STYPI</name>
<protein>
    <submittedName>
        <fullName evidence="2">Uncharacterized protein</fullName>
    </submittedName>
</protein>
<keyword evidence="1" id="KW-0812">Transmembrane</keyword>
<proteinExistence type="predicted"/>
<feature type="transmembrane region" description="Helical" evidence="1">
    <location>
        <begin position="111"/>
        <end position="129"/>
    </location>
</feature>
<dbReference type="OrthoDB" id="5953299at2759"/>
<dbReference type="Proteomes" id="UP000225706">
    <property type="component" value="Unassembled WGS sequence"/>
</dbReference>
<dbReference type="AlphaFoldDB" id="A0A2B4RTJ0"/>
<feature type="transmembrane region" description="Helical" evidence="1">
    <location>
        <begin position="83"/>
        <end position="105"/>
    </location>
</feature>
<evidence type="ECO:0000313" key="3">
    <source>
        <dbReference type="Proteomes" id="UP000225706"/>
    </source>
</evidence>
<organism evidence="2 3">
    <name type="scientific">Stylophora pistillata</name>
    <name type="common">Smooth cauliflower coral</name>
    <dbReference type="NCBI Taxonomy" id="50429"/>
    <lineage>
        <taxon>Eukaryota</taxon>
        <taxon>Metazoa</taxon>
        <taxon>Cnidaria</taxon>
        <taxon>Anthozoa</taxon>
        <taxon>Hexacorallia</taxon>
        <taxon>Scleractinia</taxon>
        <taxon>Astrocoeniina</taxon>
        <taxon>Pocilloporidae</taxon>
        <taxon>Stylophora</taxon>
    </lineage>
</organism>